<dbReference type="SUPFAM" id="SSF52540">
    <property type="entry name" value="P-loop containing nucleoside triphosphate hydrolases"/>
    <property type="match status" value="1"/>
</dbReference>
<dbReference type="EMBL" id="SDEE01000270">
    <property type="protein sequence ID" value="RXW18371.1"/>
    <property type="molecule type" value="Genomic_DNA"/>
</dbReference>
<dbReference type="STRING" id="2316362.A0A4Q2DGZ9"/>
<name>A0A4Q2DGZ9_9AGAR</name>
<evidence type="ECO:0000259" key="1">
    <source>
        <dbReference type="Pfam" id="PF00270"/>
    </source>
</evidence>
<sequence>MLWCCGITKEESLALIREAEGNELTHWASCIPAELCPLEYLSSLSAAENNFCLRVILLVWIASNFTQIPKAAQLTASLAFLYKKDSLLQAGTGFGKTLLIVIALLLENPEDNSIVITISPLKRLQQTQSKAFEQRYGIQTMVINKDTMAAMTHSDWNASSTAWLL</sequence>
<dbReference type="Proteomes" id="UP000290288">
    <property type="component" value="Unassembled WGS sequence"/>
</dbReference>
<comment type="caution">
    <text evidence="2">The sequence shown here is derived from an EMBL/GenBank/DDBJ whole genome shotgun (WGS) entry which is preliminary data.</text>
</comment>
<accession>A0A4Q2DGZ9</accession>
<feature type="domain" description="DEAD/DEAH-box helicase" evidence="1">
    <location>
        <begin position="72"/>
        <end position="140"/>
    </location>
</feature>
<dbReference type="Gene3D" id="3.40.50.300">
    <property type="entry name" value="P-loop containing nucleotide triphosphate hydrolases"/>
    <property type="match status" value="1"/>
</dbReference>
<dbReference type="InterPro" id="IPR027417">
    <property type="entry name" value="P-loop_NTPase"/>
</dbReference>
<proteinExistence type="predicted"/>
<evidence type="ECO:0000313" key="3">
    <source>
        <dbReference type="Proteomes" id="UP000290288"/>
    </source>
</evidence>
<keyword evidence="3" id="KW-1185">Reference proteome</keyword>
<dbReference type="GO" id="GO:0003676">
    <property type="term" value="F:nucleic acid binding"/>
    <property type="evidence" value="ECO:0007669"/>
    <property type="project" value="InterPro"/>
</dbReference>
<protein>
    <recommendedName>
        <fullName evidence="1">DEAD/DEAH-box helicase domain-containing protein</fullName>
    </recommendedName>
</protein>
<reference evidence="2 3" key="1">
    <citation type="submission" date="2019-01" db="EMBL/GenBank/DDBJ databases">
        <title>Draft genome sequence of Psathyrella aberdarensis IHI B618.</title>
        <authorList>
            <person name="Buettner E."/>
            <person name="Kellner H."/>
        </authorList>
    </citation>
    <scope>NUCLEOTIDE SEQUENCE [LARGE SCALE GENOMIC DNA]</scope>
    <source>
        <strain evidence="2 3">IHI B618</strain>
    </source>
</reference>
<dbReference type="AlphaFoldDB" id="A0A4Q2DGZ9"/>
<dbReference type="OrthoDB" id="10261556at2759"/>
<gene>
    <name evidence="2" type="ORF">EST38_g7483</name>
</gene>
<organism evidence="2 3">
    <name type="scientific">Candolleomyces aberdarensis</name>
    <dbReference type="NCBI Taxonomy" id="2316362"/>
    <lineage>
        <taxon>Eukaryota</taxon>
        <taxon>Fungi</taxon>
        <taxon>Dikarya</taxon>
        <taxon>Basidiomycota</taxon>
        <taxon>Agaricomycotina</taxon>
        <taxon>Agaricomycetes</taxon>
        <taxon>Agaricomycetidae</taxon>
        <taxon>Agaricales</taxon>
        <taxon>Agaricineae</taxon>
        <taxon>Psathyrellaceae</taxon>
        <taxon>Candolleomyces</taxon>
    </lineage>
</organism>
<dbReference type="GO" id="GO:0005524">
    <property type="term" value="F:ATP binding"/>
    <property type="evidence" value="ECO:0007669"/>
    <property type="project" value="InterPro"/>
</dbReference>
<dbReference type="Pfam" id="PF00270">
    <property type="entry name" value="DEAD"/>
    <property type="match status" value="1"/>
</dbReference>
<dbReference type="InterPro" id="IPR011545">
    <property type="entry name" value="DEAD/DEAH_box_helicase_dom"/>
</dbReference>
<evidence type="ECO:0000313" key="2">
    <source>
        <dbReference type="EMBL" id="RXW18371.1"/>
    </source>
</evidence>